<reference evidence="2" key="1">
    <citation type="submission" date="2023-01" db="EMBL/GenBank/DDBJ databases">
        <title>Colletotrichum chrysophilum M932 genome sequence.</title>
        <authorList>
            <person name="Baroncelli R."/>
        </authorList>
    </citation>
    <scope>NUCLEOTIDE SEQUENCE</scope>
    <source>
        <strain evidence="2">M932</strain>
    </source>
</reference>
<protein>
    <submittedName>
        <fullName evidence="2">Uncharacterized protein</fullName>
    </submittedName>
</protein>
<gene>
    <name evidence="2" type="ORF">CCHR01_08514</name>
</gene>
<dbReference type="EMBL" id="JAQOWY010000159">
    <property type="protein sequence ID" value="KAK1848880.1"/>
    <property type="molecule type" value="Genomic_DNA"/>
</dbReference>
<organism evidence="2 3">
    <name type="scientific">Colletotrichum chrysophilum</name>
    <dbReference type="NCBI Taxonomy" id="1836956"/>
    <lineage>
        <taxon>Eukaryota</taxon>
        <taxon>Fungi</taxon>
        <taxon>Dikarya</taxon>
        <taxon>Ascomycota</taxon>
        <taxon>Pezizomycotina</taxon>
        <taxon>Sordariomycetes</taxon>
        <taxon>Hypocreomycetidae</taxon>
        <taxon>Glomerellales</taxon>
        <taxon>Glomerellaceae</taxon>
        <taxon>Colletotrichum</taxon>
        <taxon>Colletotrichum gloeosporioides species complex</taxon>
    </lineage>
</organism>
<dbReference type="AlphaFoldDB" id="A0AAD9EHP3"/>
<feature type="compositionally biased region" description="Polar residues" evidence="1">
    <location>
        <begin position="38"/>
        <end position="51"/>
    </location>
</feature>
<proteinExistence type="predicted"/>
<evidence type="ECO:0000313" key="2">
    <source>
        <dbReference type="EMBL" id="KAK1848880.1"/>
    </source>
</evidence>
<accession>A0AAD9EHP3</accession>
<dbReference type="Proteomes" id="UP001243330">
    <property type="component" value="Unassembled WGS sequence"/>
</dbReference>
<evidence type="ECO:0000313" key="3">
    <source>
        <dbReference type="Proteomes" id="UP001243330"/>
    </source>
</evidence>
<sequence length="266" mass="29262">MALSKSRRSVPPKRYDVVDEHIQFPPRARLEQKALGSPATQATSEGSSHSKILTQSGDLGTLGATASPTTLHASALQAACCRRFARVHGGFWAGWRARRACQVKFDLFGETTKGWAGWIMGMGCALHLPALSISAVQPPPLKVQGRTWSLASPRAIRAGGHSTTVVAAYPRCTWHDHLAARRRVDRERVTASDFRIASSSVPSGIFSLPEQQERYCLLRWIPSIVTVTTEHLTTTSCFSHTLLFLRCIYNTPSAGLKSRTRKKKKV</sequence>
<feature type="region of interest" description="Disordered" evidence="1">
    <location>
        <begin position="29"/>
        <end position="51"/>
    </location>
</feature>
<keyword evidence="3" id="KW-1185">Reference proteome</keyword>
<comment type="caution">
    <text evidence="2">The sequence shown here is derived from an EMBL/GenBank/DDBJ whole genome shotgun (WGS) entry which is preliminary data.</text>
</comment>
<name>A0AAD9EHP3_9PEZI</name>
<evidence type="ECO:0000256" key="1">
    <source>
        <dbReference type="SAM" id="MobiDB-lite"/>
    </source>
</evidence>